<dbReference type="InterPro" id="IPR036047">
    <property type="entry name" value="F-box-like_dom_sf"/>
</dbReference>
<reference evidence="1 2" key="1">
    <citation type="submission" date="2024-04" db="EMBL/GenBank/DDBJ databases">
        <title>The reference genome of an endangered Asteraceae, Deinandra increscens subsp. villosa, native to the Central Coast of California.</title>
        <authorList>
            <person name="Guilliams M."/>
            <person name="Hasenstab-Lehman K."/>
            <person name="Meyer R."/>
            <person name="Mcevoy S."/>
        </authorList>
    </citation>
    <scope>NUCLEOTIDE SEQUENCE [LARGE SCALE GENOMIC DNA]</scope>
    <source>
        <tissue evidence="1">Leaf</tissue>
    </source>
</reference>
<gene>
    <name evidence="1" type="ORF">SSX86_032502</name>
</gene>
<evidence type="ECO:0008006" key="3">
    <source>
        <dbReference type="Google" id="ProtNLM"/>
    </source>
</evidence>
<dbReference type="SUPFAM" id="SSF52047">
    <property type="entry name" value="RNI-like"/>
    <property type="match status" value="1"/>
</dbReference>
<sequence length="446" mass="51183">MDELPQPLLLEILSRLDDSADVARCRVASKAFDAVFPSIRSINLRCSVAWYYNQSSSRLSNSHRIKTVFLNLISKLETVESVCISIKWPIVSLVDHESTYFYFTDENFTKEWLPMVSGSLKSLSISDYYTERPSNVLPLISQYCNDLVRLRLEYVWLSVHNMNLMPMLTSLTLAFIRLEGQHLNKLDKYFPNLQVLNLVGLEGLKNPKIHILNLKTCHCDVRNDLGSLTLITPNLVTFRFETTRPVALRVEAPMLSHFHLNLYYRQYARVLTLKTFENLKTLWLESLYLGWSLSEFPITTTVENLTLDTRFTSSKNILYLQVTLRKVFKVFPNVTSLCIKLCVWSELEASLNPHGWKSLDGMKGLKTICIYMNLRNPSLTFSNVACLLNQCVGLLEFSLLVYGEVAGDVFRSFMSTCTVCWPSLKWRWGTWRGDGFGGVNVSMMHG</sequence>
<dbReference type="Proteomes" id="UP001408789">
    <property type="component" value="Unassembled WGS sequence"/>
</dbReference>
<organism evidence="1 2">
    <name type="scientific">Deinandra increscens subsp. villosa</name>
    <dbReference type="NCBI Taxonomy" id="3103831"/>
    <lineage>
        <taxon>Eukaryota</taxon>
        <taxon>Viridiplantae</taxon>
        <taxon>Streptophyta</taxon>
        <taxon>Embryophyta</taxon>
        <taxon>Tracheophyta</taxon>
        <taxon>Spermatophyta</taxon>
        <taxon>Magnoliopsida</taxon>
        <taxon>eudicotyledons</taxon>
        <taxon>Gunneridae</taxon>
        <taxon>Pentapetalae</taxon>
        <taxon>asterids</taxon>
        <taxon>campanulids</taxon>
        <taxon>Asterales</taxon>
        <taxon>Asteraceae</taxon>
        <taxon>Asteroideae</taxon>
        <taxon>Heliantheae alliance</taxon>
        <taxon>Madieae</taxon>
        <taxon>Madiinae</taxon>
        <taxon>Deinandra</taxon>
    </lineage>
</organism>
<dbReference type="InterPro" id="IPR032675">
    <property type="entry name" value="LRR_dom_sf"/>
</dbReference>
<dbReference type="Gene3D" id="3.80.10.10">
    <property type="entry name" value="Ribonuclease Inhibitor"/>
    <property type="match status" value="1"/>
</dbReference>
<dbReference type="AlphaFoldDB" id="A0AAP0C800"/>
<evidence type="ECO:0000313" key="2">
    <source>
        <dbReference type="Proteomes" id="UP001408789"/>
    </source>
</evidence>
<accession>A0AAP0C800</accession>
<keyword evidence="2" id="KW-1185">Reference proteome</keyword>
<dbReference type="SUPFAM" id="SSF81383">
    <property type="entry name" value="F-box domain"/>
    <property type="match status" value="1"/>
</dbReference>
<protein>
    <recommendedName>
        <fullName evidence="3">F-box domain-containing protein</fullName>
    </recommendedName>
</protein>
<dbReference type="PANTHER" id="PTHR31215">
    <property type="entry name" value="OS05G0510400 PROTEIN-RELATED"/>
    <property type="match status" value="1"/>
</dbReference>
<dbReference type="EMBL" id="JBCNJP010011782">
    <property type="protein sequence ID" value="KAK9048533.1"/>
    <property type="molecule type" value="Genomic_DNA"/>
</dbReference>
<dbReference type="InterPro" id="IPR044809">
    <property type="entry name" value="AUF1-like"/>
</dbReference>
<evidence type="ECO:0000313" key="1">
    <source>
        <dbReference type="EMBL" id="KAK9048533.1"/>
    </source>
</evidence>
<comment type="caution">
    <text evidence="1">The sequence shown here is derived from an EMBL/GenBank/DDBJ whole genome shotgun (WGS) entry which is preliminary data.</text>
</comment>
<name>A0AAP0C800_9ASTR</name>
<proteinExistence type="predicted"/>